<dbReference type="Proteomes" id="UP000276603">
    <property type="component" value="Unassembled WGS sequence"/>
</dbReference>
<dbReference type="RefSeq" id="WP_120710031.1">
    <property type="nucleotide sequence ID" value="NZ_RBCJ01000001.1"/>
</dbReference>
<organism evidence="1 2">
    <name type="scientific">Ulvibacterium marinum</name>
    <dbReference type="NCBI Taxonomy" id="2419782"/>
    <lineage>
        <taxon>Bacteria</taxon>
        <taxon>Pseudomonadati</taxon>
        <taxon>Bacteroidota</taxon>
        <taxon>Flavobacteriia</taxon>
        <taxon>Flavobacteriales</taxon>
        <taxon>Flavobacteriaceae</taxon>
        <taxon>Ulvibacterium</taxon>
    </lineage>
</organism>
<evidence type="ECO:0000313" key="2">
    <source>
        <dbReference type="Proteomes" id="UP000276603"/>
    </source>
</evidence>
<proteinExistence type="predicted"/>
<evidence type="ECO:0000313" key="1">
    <source>
        <dbReference type="EMBL" id="RKN82840.1"/>
    </source>
</evidence>
<reference evidence="1 2" key="1">
    <citation type="submission" date="2018-10" db="EMBL/GenBank/DDBJ databases">
        <title>Ulvibacterium marinum gen. nov., sp. nov., a novel marine bacterium of the family Flavobacteriaceae, isolated from a culture of the green alga Ulva prolifera.</title>
        <authorList>
            <person name="Zhang Z."/>
        </authorList>
    </citation>
    <scope>NUCLEOTIDE SEQUENCE [LARGE SCALE GENOMIC DNA]</scope>
    <source>
        <strain evidence="1 2">CCMM003</strain>
    </source>
</reference>
<keyword evidence="2" id="KW-1185">Reference proteome</keyword>
<gene>
    <name evidence="1" type="ORF">D7Z94_03085</name>
</gene>
<sequence>MRFCDAKNRKLRHNRMLQIPIKDLASRDNRLLPDQMFKENTLFPSFGKANEGTRDSTLDPKVYGFPAV</sequence>
<accession>A0A3B0CCN5</accession>
<comment type="caution">
    <text evidence="1">The sequence shown here is derived from an EMBL/GenBank/DDBJ whole genome shotgun (WGS) entry which is preliminary data.</text>
</comment>
<name>A0A3B0CCN5_9FLAO</name>
<dbReference type="EMBL" id="RBCJ01000001">
    <property type="protein sequence ID" value="RKN82840.1"/>
    <property type="molecule type" value="Genomic_DNA"/>
</dbReference>
<dbReference type="AlphaFoldDB" id="A0A3B0CCN5"/>
<protein>
    <submittedName>
        <fullName evidence="1">Uncharacterized protein</fullName>
    </submittedName>
</protein>